<reference evidence="2" key="1">
    <citation type="journal article" date="2019" name="Int. J. Syst. Evol. Microbiol.">
        <title>The Global Catalogue of Microorganisms (GCM) 10K type strain sequencing project: providing services to taxonomists for standard genome sequencing and annotation.</title>
        <authorList>
            <consortium name="The Broad Institute Genomics Platform"/>
            <consortium name="The Broad Institute Genome Sequencing Center for Infectious Disease"/>
            <person name="Wu L."/>
            <person name="Ma J."/>
        </authorList>
    </citation>
    <scope>NUCLEOTIDE SEQUENCE [LARGE SCALE GENOMIC DNA]</scope>
    <source>
        <strain evidence="2">TBRC 1276</strain>
    </source>
</reference>
<keyword evidence="2" id="KW-1185">Reference proteome</keyword>
<dbReference type="Gene3D" id="3.40.50.10490">
    <property type="entry name" value="Glucose-6-phosphate isomerase like protein, domain 1"/>
    <property type="match status" value="1"/>
</dbReference>
<evidence type="ECO:0000313" key="1">
    <source>
        <dbReference type="EMBL" id="MFC4006259.1"/>
    </source>
</evidence>
<name>A0ABV8FZJ3_9ACTN</name>
<dbReference type="EMBL" id="JBHSBI010000001">
    <property type="protein sequence ID" value="MFC4006259.1"/>
    <property type="molecule type" value="Genomic_DNA"/>
</dbReference>
<protein>
    <submittedName>
        <fullName evidence="1">Phosphoheptose isomerase</fullName>
    </submittedName>
</protein>
<comment type="caution">
    <text evidence="1">The sequence shown here is derived from an EMBL/GenBank/DDBJ whole genome shotgun (WGS) entry which is preliminary data.</text>
</comment>
<evidence type="ECO:0000313" key="2">
    <source>
        <dbReference type="Proteomes" id="UP001595851"/>
    </source>
</evidence>
<dbReference type="RefSeq" id="WP_379526411.1">
    <property type="nucleotide sequence ID" value="NZ_JBHSBI010000001.1"/>
</dbReference>
<dbReference type="SUPFAM" id="SSF53697">
    <property type="entry name" value="SIS domain"/>
    <property type="match status" value="1"/>
</dbReference>
<dbReference type="Proteomes" id="UP001595851">
    <property type="component" value="Unassembled WGS sequence"/>
</dbReference>
<dbReference type="GO" id="GO:0016853">
    <property type="term" value="F:isomerase activity"/>
    <property type="evidence" value="ECO:0007669"/>
    <property type="project" value="UniProtKB-KW"/>
</dbReference>
<proteinExistence type="predicted"/>
<accession>A0ABV8FZJ3</accession>
<gene>
    <name evidence="1" type="ORF">ACFOY2_03425</name>
</gene>
<sequence>MTRFRTDRESAGRALVDDAGVVIEAAAAMAARFGSGSRLLAFGRDGGASDAAHVAVEFTHPVIVGKPALPALCLGGEPSLLPVLGRPEDIAVGIRPAGDDLAVARGLGMLTVALTVNAACPHADHVLAAASDDALVAREIHVTMYHLLWELVHVFLEADG</sequence>
<keyword evidence="1" id="KW-0413">Isomerase</keyword>
<dbReference type="InterPro" id="IPR046348">
    <property type="entry name" value="SIS_dom_sf"/>
</dbReference>
<organism evidence="1 2">
    <name type="scientific">Nonomuraea purpurea</name>
    <dbReference type="NCBI Taxonomy" id="1849276"/>
    <lineage>
        <taxon>Bacteria</taxon>
        <taxon>Bacillati</taxon>
        <taxon>Actinomycetota</taxon>
        <taxon>Actinomycetes</taxon>
        <taxon>Streptosporangiales</taxon>
        <taxon>Streptosporangiaceae</taxon>
        <taxon>Nonomuraea</taxon>
    </lineage>
</organism>